<reference evidence="4" key="1">
    <citation type="journal article" date="2019" name="Int. J. Syst. Evol. Microbiol.">
        <title>The Global Catalogue of Microorganisms (GCM) 10K type strain sequencing project: providing services to taxonomists for standard genome sequencing and annotation.</title>
        <authorList>
            <consortium name="The Broad Institute Genomics Platform"/>
            <consortium name="The Broad Institute Genome Sequencing Center for Infectious Disease"/>
            <person name="Wu L."/>
            <person name="Ma J."/>
        </authorList>
    </citation>
    <scope>NUCLEOTIDE SEQUENCE [LARGE SCALE GENOMIC DNA]</scope>
    <source>
        <strain evidence="4">NBRC 106396</strain>
    </source>
</reference>
<organism evidence="3 4">
    <name type="scientific">Fictibacillus iocasae</name>
    <dbReference type="NCBI Taxonomy" id="2715437"/>
    <lineage>
        <taxon>Bacteria</taxon>
        <taxon>Bacillati</taxon>
        <taxon>Bacillota</taxon>
        <taxon>Bacilli</taxon>
        <taxon>Bacillales</taxon>
        <taxon>Fictibacillaceae</taxon>
        <taxon>Fictibacillus</taxon>
    </lineage>
</organism>
<feature type="transmembrane region" description="Helical" evidence="2">
    <location>
        <begin position="6"/>
        <end position="24"/>
    </location>
</feature>
<accession>A0ABW2NN14</accession>
<comment type="caution">
    <text evidence="3">The sequence shown here is derived from an EMBL/GenBank/DDBJ whole genome shotgun (WGS) entry which is preliminary data.</text>
</comment>
<protein>
    <submittedName>
        <fullName evidence="3">Uncharacterized protein</fullName>
    </submittedName>
</protein>
<dbReference type="RefSeq" id="WP_379746205.1">
    <property type="nucleotide sequence ID" value="NZ_JBHTCP010000004.1"/>
</dbReference>
<keyword evidence="2" id="KW-0472">Membrane</keyword>
<dbReference type="EMBL" id="JBHTCP010000004">
    <property type="protein sequence ID" value="MFC7370603.1"/>
    <property type="molecule type" value="Genomic_DNA"/>
</dbReference>
<keyword evidence="2" id="KW-1133">Transmembrane helix</keyword>
<gene>
    <name evidence="3" type="ORF">ACFQPF_02810</name>
</gene>
<proteinExistence type="predicted"/>
<keyword evidence="4" id="KW-1185">Reference proteome</keyword>
<sequence>MDAVSWIVLVAALLSILSSIWYYTSLGRRISVEEKNAGRDLSCEMNPYTGSGSKNEMDKKQD</sequence>
<name>A0ABW2NN14_9BACL</name>
<keyword evidence="2" id="KW-0812">Transmembrane</keyword>
<evidence type="ECO:0000256" key="1">
    <source>
        <dbReference type="SAM" id="MobiDB-lite"/>
    </source>
</evidence>
<feature type="region of interest" description="Disordered" evidence="1">
    <location>
        <begin position="41"/>
        <end position="62"/>
    </location>
</feature>
<evidence type="ECO:0000313" key="4">
    <source>
        <dbReference type="Proteomes" id="UP001596549"/>
    </source>
</evidence>
<dbReference type="Proteomes" id="UP001596549">
    <property type="component" value="Unassembled WGS sequence"/>
</dbReference>
<evidence type="ECO:0000256" key="2">
    <source>
        <dbReference type="SAM" id="Phobius"/>
    </source>
</evidence>
<evidence type="ECO:0000313" key="3">
    <source>
        <dbReference type="EMBL" id="MFC7370603.1"/>
    </source>
</evidence>